<accession>A0AAU1HX07</accession>
<feature type="compositionally biased region" description="Gly residues" evidence="1">
    <location>
        <begin position="1"/>
        <end position="10"/>
    </location>
</feature>
<gene>
    <name evidence="2" type="ORF">OG477_14530</name>
</gene>
<feature type="compositionally biased region" description="Basic and acidic residues" evidence="1">
    <location>
        <begin position="243"/>
        <end position="270"/>
    </location>
</feature>
<feature type="compositionally biased region" description="Low complexity" evidence="1">
    <location>
        <begin position="134"/>
        <end position="145"/>
    </location>
</feature>
<evidence type="ECO:0000313" key="2">
    <source>
        <dbReference type="EMBL" id="WTP86507.1"/>
    </source>
</evidence>
<feature type="region of interest" description="Disordered" evidence="1">
    <location>
        <begin position="118"/>
        <end position="169"/>
    </location>
</feature>
<dbReference type="AlphaFoldDB" id="A0AAU1HX07"/>
<reference evidence="2" key="1">
    <citation type="submission" date="2022-10" db="EMBL/GenBank/DDBJ databases">
        <title>The complete genomes of actinobacterial strains from the NBC collection.</title>
        <authorList>
            <person name="Joergensen T.S."/>
            <person name="Alvarez Arevalo M."/>
            <person name="Sterndorff E.B."/>
            <person name="Faurdal D."/>
            <person name="Vuksanovic O."/>
            <person name="Mourched A.-S."/>
            <person name="Charusanti P."/>
            <person name="Shaw S."/>
            <person name="Blin K."/>
            <person name="Weber T."/>
        </authorList>
    </citation>
    <scope>NUCLEOTIDE SEQUENCE</scope>
    <source>
        <strain evidence="2">NBC 00180</strain>
    </source>
</reference>
<feature type="compositionally biased region" description="Basic and acidic residues" evidence="1">
    <location>
        <begin position="11"/>
        <end position="23"/>
    </location>
</feature>
<dbReference type="EMBL" id="CP108140">
    <property type="protein sequence ID" value="WTP86507.1"/>
    <property type="molecule type" value="Genomic_DNA"/>
</dbReference>
<name>A0AAU1HX07_9ACTN</name>
<protein>
    <submittedName>
        <fullName evidence="2">Uncharacterized protein</fullName>
    </submittedName>
</protein>
<feature type="region of interest" description="Disordered" evidence="1">
    <location>
        <begin position="1"/>
        <end position="31"/>
    </location>
</feature>
<organism evidence="2">
    <name type="scientific">Streptomyces sp. NBC_00180</name>
    <dbReference type="NCBI Taxonomy" id="2903632"/>
    <lineage>
        <taxon>Bacteria</taxon>
        <taxon>Bacillati</taxon>
        <taxon>Actinomycetota</taxon>
        <taxon>Actinomycetes</taxon>
        <taxon>Kitasatosporales</taxon>
        <taxon>Streptomycetaceae</taxon>
        <taxon>Streptomyces</taxon>
    </lineage>
</organism>
<sequence length="270" mass="27425">MGERQSGGGESGRRRAHPDDRARGHGSGPAVALDDAELEALLSAAVLRGHRVDTEGEQRAVAAFRAARAAGAHRARTRRRDDWRPCERRRLALSVKTTLSLFVASLTLGGVAVAAIGSSGSSEAPGEDRARPTPAAGASDGPAAAHRSAAPGVASAKPAHPTTAQDTEAECRAYDQVEERGNALDSTAWQRLVVAAGGADRVAAYCVEQLAGAKSGPTNGPRNKDDGGGTTGQGQAPVPGSGDKGEGEGEGDGGRIAEKADKAGKADTKD</sequence>
<proteinExistence type="predicted"/>
<evidence type="ECO:0000256" key="1">
    <source>
        <dbReference type="SAM" id="MobiDB-lite"/>
    </source>
</evidence>
<feature type="region of interest" description="Disordered" evidence="1">
    <location>
        <begin position="212"/>
        <end position="270"/>
    </location>
</feature>